<feature type="transmembrane region" description="Helical" evidence="6">
    <location>
        <begin position="308"/>
        <end position="330"/>
    </location>
</feature>
<reference evidence="8" key="2">
    <citation type="journal article" date="2021" name="PeerJ">
        <title>Extensive microbial diversity within the chicken gut microbiome revealed by metagenomics and culture.</title>
        <authorList>
            <person name="Gilroy R."/>
            <person name="Ravi A."/>
            <person name="Getino M."/>
            <person name="Pursley I."/>
            <person name="Horton D.L."/>
            <person name="Alikhan N.F."/>
            <person name="Baker D."/>
            <person name="Gharbi K."/>
            <person name="Hall N."/>
            <person name="Watson M."/>
            <person name="Adriaenssens E.M."/>
            <person name="Foster-Nyarko E."/>
            <person name="Jarju S."/>
            <person name="Secka A."/>
            <person name="Antonio M."/>
            <person name="Oren A."/>
            <person name="Chaudhuri R.R."/>
            <person name="La Ragione R."/>
            <person name="Hildebrand F."/>
            <person name="Pallen M.J."/>
        </authorList>
    </citation>
    <scope>NUCLEOTIDE SEQUENCE</scope>
    <source>
        <strain evidence="8">2478</strain>
    </source>
</reference>
<evidence type="ECO:0000256" key="1">
    <source>
        <dbReference type="ARBA" id="ARBA00004651"/>
    </source>
</evidence>
<feature type="transmembrane region" description="Helical" evidence="6">
    <location>
        <begin position="258"/>
        <end position="276"/>
    </location>
</feature>
<evidence type="ECO:0000256" key="6">
    <source>
        <dbReference type="SAM" id="Phobius"/>
    </source>
</evidence>
<dbReference type="Pfam" id="PF03772">
    <property type="entry name" value="Competence"/>
    <property type="match status" value="1"/>
</dbReference>
<evidence type="ECO:0000313" key="8">
    <source>
        <dbReference type="EMBL" id="MBO8478643.1"/>
    </source>
</evidence>
<gene>
    <name evidence="8" type="ORF">IAB80_07130</name>
</gene>
<evidence type="ECO:0000256" key="5">
    <source>
        <dbReference type="ARBA" id="ARBA00023136"/>
    </source>
</evidence>
<reference evidence="8" key="1">
    <citation type="submission" date="2020-10" db="EMBL/GenBank/DDBJ databases">
        <authorList>
            <person name="Gilroy R."/>
        </authorList>
    </citation>
    <scope>NUCLEOTIDE SEQUENCE</scope>
    <source>
        <strain evidence="8">2478</strain>
    </source>
</reference>
<dbReference type="InterPro" id="IPR052159">
    <property type="entry name" value="Competence_DNA_uptake"/>
</dbReference>
<comment type="caution">
    <text evidence="8">The sequence shown here is derived from an EMBL/GenBank/DDBJ whole genome shotgun (WGS) entry which is preliminary data.</text>
</comment>
<evidence type="ECO:0000256" key="3">
    <source>
        <dbReference type="ARBA" id="ARBA00022692"/>
    </source>
</evidence>
<keyword evidence="5 6" id="KW-0472">Membrane</keyword>
<dbReference type="GO" id="GO:0005886">
    <property type="term" value="C:plasma membrane"/>
    <property type="evidence" value="ECO:0007669"/>
    <property type="project" value="UniProtKB-SubCell"/>
</dbReference>
<feature type="transmembrane region" description="Helical" evidence="6">
    <location>
        <begin position="203"/>
        <end position="223"/>
    </location>
</feature>
<dbReference type="InterPro" id="IPR004477">
    <property type="entry name" value="ComEC_N"/>
</dbReference>
<evidence type="ECO:0000259" key="7">
    <source>
        <dbReference type="Pfam" id="PF03772"/>
    </source>
</evidence>
<dbReference type="PANTHER" id="PTHR30619:SF1">
    <property type="entry name" value="RECOMBINATION PROTEIN 2"/>
    <property type="match status" value="1"/>
</dbReference>
<evidence type="ECO:0000313" key="9">
    <source>
        <dbReference type="Proteomes" id="UP000823771"/>
    </source>
</evidence>
<organism evidence="8 9">
    <name type="scientific">Candidatus Cryptobacteroides excrementipullorum</name>
    <dbReference type="NCBI Taxonomy" id="2840761"/>
    <lineage>
        <taxon>Bacteria</taxon>
        <taxon>Pseudomonadati</taxon>
        <taxon>Bacteroidota</taxon>
        <taxon>Bacteroidia</taxon>
        <taxon>Bacteroidales</taxon>
        <taxon>Candidatus Cryptobacteroides</taxon>
    </lineage>
</organism>
<dbReference type="NCBIfam" id="TIGR00360">
    <property type="entry name" value="ComEC_N-term"/>
    <property type="match status" value="1"/>
</dbReference>
<feature type="transmembrane region" description="Helical" evidence="6">
    <location>
        <begin position="350"/>
        <end position="372"/>
    </location>
</feature>
<keyword evidence="3 6" id="KW-0812">Transmembrane</keyword>
<comment type="subcellular location">
    <subcellularLocation>
        <location evidence="1">Cell membrane</location>
        <topology evidence="1">Multi-pass membrane protein</topology>
    </subcellularLocation>
</comment>
<keyword evidence="2" id="KW-1003">Cell membrane</keyword>
<evidence type="ECO:0000256" key="2">
    <source>
        <dbReference type="ARBA" id="ARBA00022475"/>
    </source>
</evidence>
<sequence>MEREGKEISDFAALFTVGAAAGLYFTDMDIPMGCLYMSASASFTLSVAFAALAAMTVLPGGSFRRQVPASCAPYALLAAFFFCGFSSPAIAGICEGFIHPGPGPVRRAADISAENLEEMIRSIPFAHSESNAMVLALITGDKSGLPRSINESFRISGASHLLALSGMHLGLIYVILGKVFSVLGNSPAAVRTRSALVTAVSGFYTLMTGAGASIARAFLFIILNEAARCTGRKRIPTNIFCAALMIQVLWSPEVLKSIGFQLSYLAMAGIYLLYPVMKGWYREHLEDGSEEEYGEKTDRRMKSPMKKLWDTAAMSISCQIFTAPAVWYHFGTFPVYFLITNLIAIPLSSAIIYISILVTGLHALGICPGFLIRADDMMIQAMCSSLEIISGL</sequence>
<dbReference type="EMBL" id="JADILZ010000064">
    <property type="protein sequence ID" value="MBO8478643.1"/>
    <property type="molecule type" value="Genomic_DNA"/>
</dbReference>
<feature type="transmembrane region" description="Helical" evidence="6">
    <location>
        <begin position="161"/>
        <end position="183"/>
    </location>
</feature>
<feature type="transmembrane region" description="Helical" evidence="6">
    <location>
        <begin position="7"/>
        <end position="25"/>
    </location>
</feature>
<name>A0A9D9ITJ8_9BACT</name>
<dbReference type="Proteomes" id="UP000823771">
    <property type="component" value="Unassembled WGS sequence"/>
</dbReference>
<keyword evidence="4 6" id="KW-1133">Transmembrane helix</keyword>
<proteinExistence type="predicted"/>
<evidence type="ECO:0000256" key="4">
    <source>
        <dbReference type="ARBA" id="ARBA00022989"/>
    </source>
</evidence>
<dbReference type="AlphaFoldDB" id="A0A9D9ITJ8"/>
<accession>A0A9D9ITJ8</accession>
<feature type="domain" description="ComEC/Rec2-related protein" evidence="7">
    <location>
        <begin position="137"/>
        <end position="390"/>
    </location>
</feature>
<dbReference type="PANTHER" id="PTHR30619">
    <property type="entry name" value="DNA INTERNALIZATION/COMPETENCE PROTEIN COMEC/REC2"/>
    <property type="match status" value="1"/>
</dbReference>
<protein>
    <submittedName>
        <fullName evidence="8">ComEC/Rec2 family competence protein</fullName>
    </submittedName>
</protein>
<feature type="transmembrane region" description="Helical" evidence="6">
    <location>
        <begin position="37"/>
        <end position="58"/>
    </location>
</feature>